<dbReference type="GO" id="GO:0043168">
    <property type="term" value="F:anion binding"/>
    <property type="evidence" value="ECO:0007669"/>
    <property type="project" value="UniProtKB-ARBA"/>
</dbReference>
<protein>
    <submittedName>
        <fullName evidence="6">Alcohol dehydrogenase</fullName>
    </submittedName>
</protein>
<dbReference type="InterPro" id="IPR011032">
    <property type="entry name" value="GroES-like_sf"/>
</dbReference>
<sequence>MKAAVLIGIENLEIREIEMPSLKNGELLIRIGACAICKTDVKMFYSGQCDLRLPRVLGHEVSGTIIEVGKNIDEFDEGDRVQIAPGSPCGSCFFCIGGASNMCERMSIMGFHHDGGFAKYMVVPADAVRNGCVNRIPKDLPFEEACLAEPIACCINGQERCQIKLGDVVAIFGAGPIGHMHAQLSKLFGASEIIFIENSSERIAFFKKNVDSCEIIDPREVGVINVVKEMTDGAGADVVIPACSSPEIIVQGIGMLKKRGRIVFFSGLPNEHKNISIDHNLLHYKEIQVCGAYGCTSEQNRKAVNLLSKRKINVNYLITERISLAGIIRGFELITAHKAMKVVVTEF</sequence>
<dbReference type="InterPro" id="IPR013149">
    <property type="entry name" value="ADH-like_C"/>
</dbReference>
<dbReference type="EMBL" id="RXIL01000084">
    <property type="protein sequence ID" value="RZN69193.1"/>
    <property type="molecule type" value="Genomic_DNA"/>
</dbReference>
<evidence type="ECO:0000259" key="5">
    <source>
        <dbReference type="SMART" id="SM00829"/>
    </source>
</evidence>
<evidence type="ECO:0000313" key="6">
    <source>
        <dbReference type="EMBL" id="RZN69193.1"/>
    </source>
</evidence>
<keyword evidence="1 4" id="KW-0479">Metal-binding</keyword>
<dbReference type="PROSITE" id="PS00059">
    <property type="entry name" value="ADH_ZINC"/>
    <property type="match status" value="1"/>
</dbReference>
<dbReference type="SUPFAM" id="SSF50129">
    <property type="entry name" value="GroES-like"/>
    <property type="match status" value="1"/>
</dbReference>
<comment type="cofactor">
    <cofactor evidence="4">
        <name>Zn(2+)</name>
        <dbReference type="ChEBI" id="CHEBI:29105"/>
    </cofactor>
</comment>
<keyword evidence="3" id="KW-0560">Oxidoreductase</keyword>
<dbReference type="InterPro" id="IPR050129">
    <property type="entry name" value="Zn_alcohol_dh"/>
</dbReference>
<dbReference type="GO" id="GO:0016616">
    <property type="term" value="F:oxidoreductase activity, acting on the CH-OH group of donors, NAD or NADP as acceptor"/>
    <property type="evidence" value="ECO:0007669"/>
    <property type="project" value="UniProtKB-ARBA"/>
</dbReference>
<dbReference type="GO" id="GO:0030554">
    <property type="term" value="F:adenyl nucleotide binding"/>
    <property type="evidence" value="ECO:0007669"/>
    <property type="project" value="UniProtKB-ARBA"/>
</dbReference>
<proteinExistence type="inferred from homology"/>
<dbReference type="Pfam" id="PF08240">
    <property type="entry name" value="ADH_N"/>
    <property type="match status" value="1"/>
</dbReference>
<dbReference type="Gene3D" id="3.90.180.10">
    <property type="entry name" value="Medium-chain alcohol dehydrogenases, catalytic domain"/>
    <property type="match status" value="1"/>
</dbReference>
<dbReference type="GO" id="GO:0044281">
    <property type="term" value="P:small molecule metabolic process"/>
    <property type="evidence" value="ECO:0007669"/>
    <property type="project" value="UniProtKB-ARBA"/>
</dbReference>
<dbReference type="Gene3D" id="3.40.50.720">
    <property type="entry name" value="NAD(P)-binding Rossmann-like Domain"/>
    <property type="match status" value="1"/>
</dbReference>
<evidence type="ECO:0000313" key="7">
    <source>
        <dbReference type="Proteomes" id="UP000320766"/>
    </source>
</evidence>
<comment type="similarity">
    <text evidence="4">Belongs to the zinc-containing alcohol dehydrogenase family.</text>
</comment>
<dbReference type="GO" id="GO:0008270">
    <property type="term" value="F:zinc ion binding"/>
    <property type="evidence" value="ECO:0007669"/>
    <property type="project" value="InterPro"/>
</dbReference>
<gene>
    <name evidence="6" type="ORF">EF807_04825</name>
</gene>
<name>A0A520KWH4_9EURY</name>
<dbReference type="InterPro" id="IPR002328">
    <property type="entry name" value="ADH_Zn_CS"/>
</dbReference>
<evidence type="ECO:0000256" key="3">
    <source>
        <dbReference type="ARBA" id="ARBA00023002"/>
    </source>
</evidence>
<dbReference type="InterPro" id="IPR036291">
    <property type="entry name" value="NAD(P)-bd_dom_sf"/>
</dbReference>
<organism evidence="6 7">
    <name type="scientific">Candidatus Methanolliviera hydrocarbonicum</name>
    <dbReference type="NCBI Taxonomy" id="2491085"/>
    <lineage>
        <taxon>Archaea</taxon>
        <taxon>Methanobacteriati</taxon>
        <taxon>Methanobacteriota</taxon>
        <taxon>Candidatus Methanoliparia</taxon>
        <taxon>Candidatus Methanoliparales</taxon>
        <taxon>Candidatus Methanollivieraceae</taxon>
        <taxon>Candidatus Methanolliviera</taxon>
    </lineage>
</organism>
<dbReference type="GO" id="GO:0051262">
    <property type="term" value="P:protein tetramerization"/>
    <property type="evidence" value="ECO:0007669"/>
    <property type="project" value="UniProtKB-ARBA"/>
</dbReference>
<dbReference type="InterPro" id="IPR020843">
    <property type="entry name" value="ER"/>
</dbReference>
<reference evidence="6 7" key="1">
    <citation type="journal article" date="2019" name="Nat. Microbiol.">
        <title>Wide diversity of methane and short-chain alkane metabolisms in uncultured archaea.</title>
        <authorList>
            <person name="Borrel G."/>
            <person name="Adam P.S."/>
            <person name="McKay L.J."/>
            <person name="Chen L.X."/>
            <person name="Sierra-Garcia I.N."/>
            <person name="Sieber C.M."/>
            <person name="Letourneur Q."/>
            <person name="Ghozlane A."/>
            <person name="Andersen G.L."/>
            <person name="Li W.J."/>
            <person name="Hallam S.J."/>
            <person name="Muyzer G."/>
            <person name="de Oliveira V.M."/>
            <person name="Inskeep W.P."/>
            <person name="Banfield J.F."/>
            <person name="Gribaldo S."/>
        </authorList>
    </citation>
    <scope>NUCLEOTIDE SEQUENCE [LARGE SCALE GENOMIC DNA]</scope>
    <source>
        <strain evidence="6">NM1b</strain>
    </source>
</reference>
<comment type="caution">
    <text evidence="6">The sequence shown here is derived from an EMBL/GenBank/DDBJ whole genome shotgun (WGS) entry which is preliminary data.</text>
</comment>
<dbReference type="SMART" id="SM00829">
    <property type="entry name" value="PKS_ER"/>
    <property type="match status" value="1"/>
</dbReference>
<accession>A0A520KWH4</accession>
<dbReference type="Pfam" id="PF00107">
    <property type="entry name" value="ADH_zinc_N"/>
    <property type="match status" value="1"/>
</dbReference>
<dbReference type="PANTHER" id="PTHR43401:SF2">
    <property type="entry name" value="L-THREONINE 3-DEHYDROGENASE"/>
    <property type="match status" value="1"/>
</dbReference>
<keyword evidence="2 4" id="KW-0862">Zinc</keyword>
<dbReference type="InterPro" id="IPR013154">
    <property type="entry name" value="ADH-like_N"/>
</dbReference>
<dbReference type="SUPFAM" id="SSF51735">
    <property type="entry name" value="NAD(P)-binding Rossmann-fold domains"/>
    <property type="match status" value="1"/>
</dbReference>
<evidence type="ECO:0000256" key="4">
    <source>
        <dbReference type="RuleBase" id="RU361277"/>
    </source>
</evidence>
<dbReference type="Proteomes" id="UP000320766">
    <property type="component" value="Unassembled WGS sequence"/>
</dbReference>
<evidence type="ECO:0000256" key="1">
    <source>
        <dbReference type="ARBA" id="ARBA00022723"/>
    </source>
</evidence>
<dbReference type="CDD" id="cd08235">
    <property type="entry name" value="iditol_2_DH_like"/>
    <property type="match status" value="1"/>
</dbReference>
<dbReference type="AlphaFoldDB" id="A0A520KWH4"/>
<evidence type="ECO:0000256" key="2">
    <source>
        <dbReference type="ARBA" id="ARBA00022833"/>
    </source>
</evidence>
<feature type="domain" description="Enoyl reductase (ER)" evidence="5">
    <location>
        <begin position="8"/>
        <end position="344"/>
    </location>
</feature>
<dbReference type="PANTHER" id="PTHR43401">
    <property type="entry name" value="L-THREONINE 3-DEHYDROGENASE"/>
    <property type="match status" value="1"/>
</dbReference>